<dbReference type="Pfam" id="PF22689">
    <property type="entry name" value="FGAR-AT_PurM_N-like"/>
    <property type="match status" value="1"/>
</dbReference>
<keyword evidence="3" id="KW-0547">Nucleotide-binding</keyword>
<dbReference type="Gene3D" id="3.40.50.880">
    <property type="match status" value="1"/>
</dbReference>
<dbReference type="InterPro" id="IPR036921">
    <property type="entry name" value="PurM-like_N_sf"/>
</dbReference>
<dbReference type="InterPro" id="IPR010918">
    <property type="entry name" value="PurM-like_C_dom"/>
</dbReference>
<dbReference type="EMBL" id="BAAFSF010000001">
    <property type="protein sequence ID" value="GAB1251336.1"/>
    <property type="molecule type" value="Genomic_DNA"/>
</dbReference>
<sequence>MLSYFSTSQKICYAVEHTAPFSKEHEERLRKLFKMQEGDTVSSELKGDFIGPKSEMVSPWSTNAVEIAHNMGIATIIRIECLRSVTGKDAKLDPMLERHYTNVDQHLFDAVREREEIRQITDIAEYNRSEGLALSDEEITYLKDLATKLGRPLTDSELFGFSQVNSEHCRHKIFNGRFVLDGKEMPHTLFSMIKATSKANPNGLVSAYKDNVAFIEGFSYSQFAPEDAAAPSVYKEKESESVLSLKAETHNFPTTVEPFNGAATGSGGEIRDRMAGGMGSLPMAGTAIYMTSYPRTNREAPISPLRERNYLYQSPSEILIKASNGASDFGNKFGQPLICGSLLTFEHTEPEVPYRYAYDKVIMLAGGIGYAKARDAKKGTAKPGQCVVVMGGDNYRIGMGGGAVSSVDTGAYSSGIELNAVQRANPEMQKRVMNVVRSLTESDANPIISIHDHGAGGHLNCLTELIEETGGKIDIDALPVGDRTLSDREIIGNESQERMGLLIDQKDYPHIHSIAEREKAPIFMVGETDASHELLFSRKQGQAAMHLPVDALLASPPQTIMKDSKLSIRFAEPNPTERDPFAALNKVLSLEAVACKDWLTNKVDRSVTGRVVRQQCVGVHQLPLSDLGAVSLDYGGMRGMATSLGHAPQVGLISAAQGAICSIAEALTNIVFAPLEKGLKSISLSANWMWPSRNKGEDCRLYEAVEAAGAFATALGINIPTGKDSLSMTQQYPNGEMVLSPGTLIVSAMGAVSNVRKIVTPELDTENKKASLVYIDFSKTPLALGGSAYYQSLGYVGAVAPTVTDPTYFATAFESVQQLINSGLVSAGHDVSAGGLLATLLEMAFALEKGGFDINLDAFGQEDICKICYAENPAVVLQVKDLECVTAALDKAGVRYYCLGGQYHVENDAVRFRYGTEEKSINIEEARNTWAKSSYCLDKLQTESSDAESRYALMGKRPLQWSMPKLFTGHLTPLNHSDKKIVAAVLRDKGTNGERELAWALYMAGFEVKDVHLSDLIEGRETLEEVSMLAFAGGFSNSDVLGSARGWAAGILYNDKARCAIERFYQDENKLSIGVCNGCQLMAELGVLSSNGQITHHMERNHSGKFESCFVNVTIPETNSVMLSSLVGATLGVWCAHGEGRFEFDNPIDTYHIAARYTYDEYPYNPNGSPSGVAALTDVSGRHLAIMPHPERSIYPQQCGFYPRARANDEVTPWMEAFENAYRWLAKRQ</sequence>
<accession>A0ABQ0E0Y4</accession>
<dbReference type="Pfam" id="PF13507">
    <property type="entry name" value="GATase_5"/>
    <property type="match status" value="1"/>
</dbReference>
<keyword evidence="5" id="KW-0067">ATP-binding</keyword>
<name>A0ABQ0E0Y4_9PORP</name>
<gene>
    <name evidence="11" type="primary">purL</name>
    <name evidence="11" type="ORF">Tsumi_04400</name>
</gene>
<reference evidence="11 12" key="1">
    <citation type="journal article" date="2025" name="Int. J. Syst. Evol. Microbiol.">
        <title>Desulfovibrio falkowii sp. nov., Porphyromonas miyakawae sp. nov., Mediterraneibacter flintii sp. nov. and Owariibacterium komagatae gen. nov., sp. nov., isolated from human faeces.</title>
        <authorList>
            <person name="Hamaguchi T."/>
            <person name="Ohara M."/>
            <person name="Hisatomi A."/>
            <person name="Sekiguchi K."/>
            <person name="Takeda J.I."/>
            <person name="Ueyama J."/>
            <person name="Ito M."/>
            <person name="Nishiwaki H."/>
            <person name="Ogi T."/>
            <person name="Hirayama M."/>
            <person name="Ohkuma M."/>
            <person name="Sakamoto M."/>
            <person name="Ohno K."/>
        </authorList>
    </citation>
    <scope>NUCLEOTIDE SEQUENCE [LARGE SCALE GENOMIC DNA]</scope>
    <source>
        <strain evidence="11 12">13CB11C</strain>
    </source>
</reference>
<evidence type="ECO:0000313" key="11">
    <source>
        <dbReference type="EMBL" id="GAB1251336.1"/>
    </source>
</evidence>
<dbReference type="InterPro" id="IPR036604">
    <property type="entry name" value="PurS-like_sf"/>
</dbReference>
<evidence type="ECO:0000259" key="8">
    <source>
        <dbReference type="Pfam" id="PF18072"/>
    </source>
</evidence>
<dbReference type="RefSeq" id="WP_411915148.1">
    <property type="nucleotide sequence ID" value="NZ_BAAFSF010000001.1"/>
</dbReference>
<evidence type="ECO:0000313" key="12">
    <source>
        <dbReference type="Proteomes" id="UP001628220"/>
    </source>
</evidence>
<dbReference type="SMART" id="SM01211">
    <property type="entry name" value="GATase_5"/>
    <property type="match status" value="1"/>
</dbReference>
<feature type="domain" description="Phosphoribosylformylglycinamidine synthase linker" evidence="8">
    <location>
        <begin position="123"/>
        <end position="172"/>
    </location>
</feature>
<evidence type="ECO:0000259" key="9">
    <source>
        <dbReference type="Pfam" id="PF18076"/>
    </source>
</evidence>
<feature type="domain" description="PurM-like C-terminal" evidence="7">
    <location>
        <begin position="782"/>
        <end position="897"/>
    </location>
</feature>
<dbReference type="PROSITE" id="PS51273">
    <property type="entry name" value="GATASE_TYPE_1"/>
    <property type="match status" value="1"/>
</dbReference>
<dbReference type="NCBIfam" id="NF003672">
    <property type="entry name" value="PRK05297.1"/>
    <property type="match status" value="1"/>
</dbReference>
<dbReference type="Gene3D" id="3.90.650.10">
    <property type="entry name" value="PurM-like C-terminal domain"/>
    <property type="match status" value="2"/>
</dbReference>
<dbReference type="SUPFAM" id="SSF56042">
    <property type="entry name" value="PurM C-terminal domain-like"/>
    <property type="match status" value="2"/>
</dbReference>
<dbReference type="PANTHER" id="PTHR10099:SF1">
    <property type="entry name" value="PHOSPHORIBOSYLFORMYLGLYCINAMIDINE SYNTHASE"/>
    <property type="match status" value="1"/>
</dbReference>
<dbReference type="InterPro" id="IPR029062">
    <property type="entry name" value="Class_I_gatase-like"/>
</dbReference>
<evidence type="ECO:0000256" key="5">
    <source>
        <dbReference type="ARBA" id="ARBA00022840"/>
    </source>
</evidence>
<dbReference type="InterPro" id="IPR055181">
    <property type="entry name" value="FGAR-AT_PurM_N-like"/>
</dbReference>
<feature type="domain" description="Phosphoribosylformylglycinamidine synthase N-terminal" evidence="9">
    <location>
        <begin position="11"/>
        <end position="111"/>
    </location>
</feature>
<dbReference type="Gene3D" id="3.30.1330.10">
    <property type="entry name" value="PurM-like, N-terminal domain"/>
    <property type="match status" value="2"/>
</dbReference>
<evidence type="ECO:0000259" key="10">
    <source>
        <dbReference type="Pfam" id="PF22689"/>
    </source>
</evidence>
<evidence type="ECO:0000256" key="6">
    <source>
        <dbReference type="ARBA" id="ARBA00022842"/>
    </source>
</evidence>
<protein>
    <submittedName>
        <fullName evidence="11">Phosphoribosylformylglycinamidine synthase</fullName>
    </submittedName>
</protein>
<dbReference type="CDD" id="cd02204">
    <property type="entry name" value="PurL_repeat2"/>
    <property type="match status" value="1"/>
</dbReference>
<dbReference type="InterPro" id="IPR036676">
    <property type="entry name" value="PurM-like_C_sf"/>
</dbReference>
<dbReference type="Pfam" id="PF18072">
    <property type="entry name" value="FGAR-AT_linker"/>
    <property type="match status" value="1"/>
</dbReference>
<evidence type="ECO:0000259" key="7">
    <source>
        <dbReference type="Pfam" id="PF02769"/>
    </source>
</evidence>
<dbReference type="SUPFAM" id="SSF55326">
    <property type="entry name" value="PurM N-terminal domain-like"/>
    <property type="match status" value="2"/>
</dbReference>
<dbReference type="InterPro" id="IPR040707">
    <property type="entry name" value="FGAR-AT_N"/>
</dbReference>
<keyword evidence="12" id="KW-1185">Reference proteome</keyword>
<evidence type="ECO:0000256" key="3">
    <source>
        <dbReference type="ARBA" id="ARBA00022741"/>
    </source>
</evidence>
<dbReference type="Pfam" id="PF02769">
    <property type="entry name" value="AIRS_C"/>
    <property type="match status" value="2"/>
</dbReference>
<dbReference type="Pfam" id="PF18076">
    <property type="entry name" value="FGAR-AT_N"/>
    <property type="match status" value="1"/>
</dbReference>
<dbReference type="CDD" id="cd01740">
    <property type="entry name" value="GATase1_FGAR_AT"/>
    <property type="match status" value="1"/>
</dbReference>
<keyword evidence="2" id="KW-0479">Metal-binding</keyword>
<dbReference type="PANTHER" id="PTHR10099">
    <property type="entry name" value="PHOSPHORIBOSYLFORMYLGLYCINAMIDINE SYNTHASE"/>
    <property type="match status" value="1"/>
</dbReference>
<dbReference type="Gene3D" id="1.10.8.750">
    <property type="entry name" value="Phosphoribosylformylglycinamidine synthase, linker domain"/>
    <property type="match status" value="1"/>
</dbReference>
<dbReference type="InterPro" id="IPR041609">
    <property type="entry name" value="PurL_linker"/>
</dbReference>
<keyword evidence="6" id="KW-0460">Magnesium</keyword>
<dbReference type="SUPFAM" id="SSF82697">
    <property type="entry name" value="PurS-like"/>
    <property type="match status" value="1"/>
</dbReference>
<dbReference type="Proteomes" id="UP001628220">
    <property type="component" value="Unassembled WGS sequence"/>
</dbReference>
<keyword evidence="4" id="KW-0658">Purine biosynthesis</keyword>
<dbReference type="SUPFAM" id="SSF52317">
    <property type="entry name" value="Class I glutamine amidotransferase-like"/>
    <property type="match status" value="1"/>
</dbReference>
<keyword evidence="1" id="KW-0436">Ligase</keyword>
<feature type="domain" description="PurM-like C-terminal" evidence="7">
    <location>
        <begin position="382"/>
        <end position="532"/>
    </location>
</feature>
<dbReference type="SUPFAM" id="SSF109736">
    <property type="entry name" value="FGAM synthase PurL, linker domain"/>
    <property type="match status" value="1"/>
</dbReference>
<feature type="domain" description="FGAR-AT PurM N-terminal-like" evidence="10">
    <location>
        <begin position="596"/>
        <end position="750"/>
    </location>
</feature>
<evidence type="ECO:0000256" key="1">
    <source>
        <dbReference type="ARBA" id="ARBA00022598"/>
    </source>
</evidence>
<evidence type="ECO:0000256" key="2">
    <source>
        <dbReference type="ARBA" id="ARBA00022723"/>
    </source>
</evidence>
<proteinExistence type="predicted"/>
<comment type="caution">
    <text evidence="11">The sequence shown here is derived from an EMBL/GenBank/DDBJ whole genome shotgun (WGS) entry which is preliminary data.</text>
</comment>
<evidence type="ECO:0000256" key="4">
    <source>
        <dbReference type="ARBA" id="ARBA00022755"/>
    </source>
</evidence>
<organism evidence="11 12">
    <name type="scientific">Porphyromonas miyakawae</name>
    <dbReference type="NCBI Taxonomy" id="3137470"/>
    <lineage>
        <taxon>Bacteria</taxon>
        <taxon>Pseudomonadati</taxon>
        <taxon>Bacteroidota</taxon>
        <taxon>Bacteroidia</taxon>
        <taxon>Bacteroidales</taxon>
        <taxon>Porphyromonadaceae</taxon>
        <taxon>Porphyromonas</taxon>
    </lineage>
</organism>